<dbReference type="AlphaFoldDB" id="A0A971S129"/>
<dbReference type="InterPro" id="IPR023214">
    <property type="entry name" value="HAD_sf"/>
</dbReference>
<gene>
    <name evidence="2" type="ORF">GXY80_04715</name>
</gene>
<organism evidence="2 3">
    <name type="scientific">Syntrophorhabdus aromaticivorans</name>
    <dbReference type="NCBI Taxonomy" id="328301"/>
    <lineage>
        <taxon>Bacteria</taxon>
        <taxon>Pseudomonadati</taxon>
        <taxon>Thermodesulfobacteriota</taxon>
        <taxon>Syntrophorhabdia</taxon>
        <taxon>Syntrophorhabdales</taxon>
        <taxon>Syntrophorhabdaceae</taxon>
        <taxon>Syntrophorhabdus</taxon>
    </lineage>
</organism>
<protein>
    <submittedName>
        <fullName evidence="2">Uncharacterized protein</fullName>
    </submittedName>
</protein>
<evidence type="ECO:0000256" key="1">
    <source>
        <dbReference type="SAM" id="MobiDB-lite"/>
    </source>
</evidence>
<reference evidence="2" key="2">
    <citation type="submission" date="2020-01" db="EMBL/GenBank/DDBJ databases">
        <authorList>
            <person name="Campanaro S."/>
        </authorList>
    </citation>
    <scope>NUCLEOTIDE SEQUENCE</scope>
    <source>
        <strain evidence="2">AS06rmzACSIP_7</strain>
    </source>
</reference>
<dbReference type="Gene3D" id="3.40.50.1000">
    <property type="entry name" value="HAD superfamily/HAD-like"/>
    <property type="match status" value="1"/>
</dbReference>
<feature type="region of interest" description="Disordered" evidence="1">
    <location>
        <begin position="251"/>
        <end position="271"/>
    </location>
</feature>
<dbReference type="Proteomes" id="UP000777265">
    <property type="component" value="Unassembled WGS sequence"/>
</dbReference>
<proteinExistence type="predicted"/>
<name>A0A971S129_9BACT</name>
<dbReference type="InterPro" id="IPR023198">
    <property type="entry name" value="PGP-like_dom2"/>
</dbReference>
<dbReference type="SUPFAM" id="SSF56784">
    <property type="entry name" value="HAD-like"/>
    <property type="match status" value="1"/>
</dbReference>
<accession>A0A971S129</accession>
<feature type="compositionally biased region" description="Basic and acidic residues" evidence="1">
    <location>
        <begin position="253"/>
        <end position="263"/>
    </location>
</feature>
<dbReference type="Gene3D" id="1.10.150.240">
    <property type="entry name" value="Putative phosphatase, domain 2"/>
    <property type="match status" value="1"/>
</dbReference>
<comment type="caution">
    <text evidence="2">The sequence shown here is derived from an EMBL/GenBank/DDBJ whole genome shotgun (WGS) entry which is preliminary data.</text>
</comment>
<evidence type="ECO:0000313" key="2">
    <source>
        <dbReference type="EMBL" id="NLW34772.1"/>
    </source>
</evidence>
<dbReference type="InterPro" id="IPR036412">
    <property type="entry name" value="HAD-like_sf"/>
</dbReference>
<reference evidence="2" key="1">
    <citation type="journal article" date="2020" name="Biotechnol. Biofuels">
        <title>New insights from the biogas microbiome by comprehensive genome-resolved metagenomics of nearly 1600 species originating from multiple anaerobic digesters.</title>
        <authorList>
            <person name="Campanaro S."/>
            <person name="Treu L."/>
            <person name="Rodriguez-R L.M."/>
            <person name="Kovalovszki A."/>
            <person name="Ziels R.M."/>
            <person name="Maus I."/>
            <person name="Zhu X."/>
            <person name="Kougias P.G."/>
            <person name="Basile A."/>
            <person name="Luo G."/>
            <person name="Schluter A."/>
            <person name="Konstantinidis K.T."/>
            <person name="Angelidaki I."/>
        </authorList>
    </citation>
    <scope>NUCLEOTIDE SEQUENCE</scope>
    <source>
        <strain evidence="2">AS06rmzACSIP_7</strain>
    </source>
</reference>
<sequence length="271" mass="31071">MKRWMNNLALHYKEVRERHGDKNLLIAFDIDGTILDMRHMILYVLKSFDKELGTQYFQGLTFHDIDFHEDHVSGLLERLLIPSPKREAMLALFEERLTSATAFPESQRPFHGVLDVVRWFQGQPNTFVGLNTGRLESLRANTLKTLNTWGRWHHVVFQDELLFMRSANENENIPGTKAAGIHYFEKCGYHTFAFVDNEPENLMAVGAADPEGEILLLHADTIFKSNLSIVPKHAVQGRIYDLREFVSGRNGLKPRDVNDDNGHDALFPKSA</sequence>
<dbReference type="EMBL" id="JAAYEE010000081">
    <property type="protein sequence ID" value="NLW34772.1"/>
    <property type="molecule type" value="Genomic_DNA"/>
</dbReference>
<evidence type="ECO:0000313" key="3">
    <source>
        <dbReference type="Proteomes" id="UP000777265"/>
    </source>
</evidence>